<name>A0ACB7RMT6_HYAAI</name>
<dbReference type="Proteomes" id="UP000821845">
    <property type="component" value="Chromosome 9"/>
</dbReference>
<reference evidence="1" key="1">
    <citation type="submission" date="2020-05" db="EMBL/GenBank/DDBJ databases">
        <title>Large-scale comparative analyses of tick genomes elucidate their genetic diversity and vector capacities.</title>
        <authorList>
            <person name="Jia N."/>
            <person name="Wang J."/>
            <person name="Shi W."/>
            <person name="Du L."/>
            <person name="Sun Y."/>
            <person name="Zhan W."/>
            <person name="Jiang J."/>
            <person name="Wang Q."/>
            <person name="Zhang B."/>
            <person name="Ji P."/>
            <person name="Sakyi L.B."/>
            <person name="Cui X."/>
            <person name="Yuan T."/>
            <person name="Jiang B."/>
            <person name="Yang W."/>
            <person name="Lam T.T.-Y."/>
            <person name="Chang Q."/>
            <person name="Ding S."/>
            <person name="Wang X."/>
            <person name="Zhu J."/>
            <person name="Ruan X."/>
            <person name="Zhao L."/>
            <person name="Wei J."/>
            <person name="Que T."/>
            <person name="Du C."/>
            <person name="Cheng J."/>
            <person name="Dai P."/>
            <person name="Han X."/>
            <person name="Huang E."/>
            <person name="Gao Y."/>
            <person name="Liu J."/>
            <person name="Shao H."/>
            <person name="Ye R."/>
            <person name="Li L."/>
            <person name="Wei W."/>
            <person name="Wang X."/>
            <person name="Wang C."/>
            <person name="Yang T."/>
            <person name="Huo Q."/>
            <person name="Li W."/>
            <person name="Guo W."/>
            <person name="Chen H."/>
            <person name="Zhou L."/>
            <person name="Ni X."/>
            <person name="Tian J."/>
            <person name="Zhou Y."/>
            <person name="Sheng Y."/>
            <person name="Liu T."/>
            <person name="Pan Y."/>
            <person name="Xia L."/>
            <person name="Li J."/>
            <person name="Zhao F."/>
            <person name="Cao W."/>
        </authorList>
    </citation>
    <scope>NUCLEOTIDE SEQUENCE</scope>
    <source>
        <strain evidence="1">Hyas-2018</strain>
    </source>
</reference>
<sequence>MKGQGTKRDRPALAAACRNSRGTPPYSTQRQQHAESQQDNAEASPTVPEGGRALSISEQFVDGYVIQEGHTAANYAAPTTTSVVGQEISTYYSISSDVVIPSKPPYPGAVEELDQPCALALARASKGYAPDLRFLAPTELKNGTPAAATYVVFLTPENKEPAASWYGKNEVPSTPDTAATAVSVVRDPVVRQQHLLAAAPQDGNSPEKWTVEEVARFVAGVPGCERYAKKFRDRKIDGDALFRMKEHHLTMVMNMNLGPALKLCATIDSQ</sequence>
<accession>A0ACB7RMT6</accession>
<dbReference type="EMBL" id="CM023489">
    <property type="protein sequence ID" value="KAH6922986.1"/>
    <property type="molecule type" value="Genomic_DNA"/>
</dbReference>
<gene>
    <name evidence="1" type="ORF">HPB50_020468</name>
</gene>
<evidence type="ECO:0000313" key="1">
    <source>
        <dbReference type="EMBL" id="KAH6922986.1"/>
    </source>
</evidence>
<evidence type="ECO:0000313" key="2">
    <source>
        <dbReference type="Proteomes" id="UP000821845"/>
    </source>
</evidence>
<organism evidence="1 2">
    <name type="scientific">Hyalomma asiaticum</name>
    <name type="common">Tick</name>
    <dbReference type="NCBI Taxonomy" id="266040"/>
    <lineage>
        <taxon>Eukaryota</taxon>
        <taxon>Metazoa</taxon>
        <taxon>Ecdysozoa</taxon>
        <taxon>Arthropoda</taxon>
        <taxon>Chelicerata</taxon>
        <taxon>Arachnida</taxon>
        <taxon>Acari</taxon>
        <taxon>Parasitiformes</taxon>
        <taxon>Ixodida</taxon>
        <taxon>Ixodoidea</taxon>
        <taxon>Ixodidae</taxon>
        <taxon>Hyalomminae</taxon>
        <taxon>Hyalomma</taxon>
    </lineage>
</organism>
<keyword evidence="2" id="KW-1185">Reference proteome</keyword>
<protein>
    <submittedName>
        <fullName evidence="1">Uncharacterized protein</fullName>
    </submittedName>
</protein>
<comment type="caution">
    <text evidence="1">The sequence shown here is derived from an EMBL/GenBank/DDBJ whole genome shotgun (WGS) entry which is preliminary data.</text>
</comment>
<proteinExistence type="predicted"/>